<organism evidence="1 2">
    <name type="scientific">Chitinophaga barathri</name>
    <dbReference type="NCBI Taxonomy" id="1647451"/>
    <lineage>
        <taxon>Bacteria</taxon>
        <taxon>Pseudomonadati</taxon>
        <taxon>Bacteroidota</taxon>
        <taxon>Chitinophagia</taxon>
        <taxon>Chitinophagales</taxon>
        <taxon>Chitinophagaceae</taxon>
        <taxon>Chitinophaga</taxon>
    </lineage>
</organism>
<comment type="caution">
    <text evidence="1">The sequence shown here is derived from an EMBL/GenBank/DDBJ whole genome shotgun (WGS) entry which is preliminary data.</text>
</comment>
<sequence>MNWSTMSIPYPLLCRPEDPYQPVTYFSSYQPKIKTTYIVRTLDLPADMLWMIRWTGTEEDKDVAAHQRLYDELISDLEREARDPYYQHLVVIENDIPRLLITVGLETNPYRQVSRQQNNYVWYPRADFAVPIARLLLPIRVALDCCFQFKGVERVFLVLDRYQQRYHHLAIMAGFEPLKMAAGQMAAGSGCYQYRRNFNAP</sequence>
<reference evidence="2" key="1">
    <citation type="submission" date="2018-11" db="EMBL/GenBank/DDBJ databases">
        <title>Chitinophaga lutea sp.nov., isolate from arsenic contaminated soil.</title>
        <authorList>
            <person name="Zong Y."/>
        </authorList>
    </citation>
    <scope>NUCLEOTIDE SEQUENCE [LARGE SCALE GENOMIC DNA]</scope>
    <source>
        <strain evidence="2">YLT18</strain>
    </source>
</reference>
<evidence type="ECO:0000313" key="1">
    <source>
        <dbReference type="EMBL" id="RPD43106.1"/>
    </source>
</evidence>
<name>A0A3N4MM12_9BACT</name>
<dbReference type="AlphaFoldDB" id="A0A3N4MM12"/>
<keyword evidence="2" id="KW-1185">Reference proteome</keyword>
<protein>
    <submittedName>
        <fullName evidence="1">Uncharacterized protein</fullName>
    </submittedName>
</protein>
<dbReference type="EMBL" id="RMBX01000001">
    <property type="protein sequence ID" value="RPD43106.1"/>
    <property type="molecule type" value="Genomic_DNA"/>
</dbReference>
<dbReference type="RefSeq" id="WP_123864514.1">
    <property type="nucleotide sequence ID" value="NZ_QXZY01000001.1"/>
</dbReference>
<dbReference type="Proteomes" id="UP000279089">
    <property type="component" value="Unassembled WGS sequence"/>
</dbReference>
<evidence type="ECO:0000313" key="2">
    <source>
        <dbReference type="Proteomes" id="UP000279089"/>
    </source>
</evidence>
<gene>
    <name evidence="1" type="ORF">EG028_02090</name>
</gene>
<accession>A0A3N4MM12</accession>
<proteinExistence type="predicted"/>